<evidence type="ECO:0000256" key="4">
    <source>
        <dbReference type="ARBA" id="ARBA00022701"/>
    </source>
</evidence>
<feature type="region of interest" description="Disordered" evidence="15">
    <location>
        <begin position="70"/>
        <end position="141"/>
    </location>
</feature>
<dbReference type="Gene3D" id="1.20.140.100">
    <property type="entry name" value="Dynein heavy chain, N-terminal domain 2"/>
    <property type="match status" value="1"/>
</dbReference>
<dbReference type="Pfam" id="PF17857">
    <property type="entry name" value="AAA_lid_1"/>
    <property type="match status" value="1"/>
</dbReference>
<dbReference type="Gene3D" id="1.10.8.720">
    <property type="entry name" value="Region D6 of dynein motor"/>
    <property type="match status" value="1"/>
</dbReference>
<dbReference type="Gene3D" id="1.20.58.1120">
    <property type="match status" value="1"/>
</dbReference>
<dbReference type="InterPro" id="IPR042219">
    <property type="entry name" value="AAA_lid_11_sf"/>
</dbReference>
<dbReference type="Pfam" id="PF12781">
    <property type="entry name" value="AAA_9"/>
    <property type="match status" value="1"/>
</dbReference>
<evidence type="ECO:0000256" key="5">
    <source>
        <dbReference type="ARBA" id="ARBA00022737"/>
    </source>
</evidence>
<keyword evidence="9 14" id="KW-0175">Coiled coil</keyword>
<dbReference type="InterPro" id="IPR003593">
    <property type="entry name" value="AAA+_ATPase"/>
</dbReference>
<dbReference type="InterPro" id="IPR013602">
    <property type="entry name" value="Dynein_heavy_linker"/>
</dbReference>
<keyword evidence="18" id="KW-1185">Reference proteome</keyword>
<dbReference type="InterPro" id="IPR035699">
    <property type="entry name" value="AAA_6"/>
</dbReference>
<evidence type="ECO:0000256" key="7">
    <source>
        <dbReference type="ARBA" id="ARBA00022840"/>
    </source>
</evidence>
<feature type="coiled-coil region" evidence="14">
    <location>
        <begin position="3737"/>
        <end position="3764"/>
    </location>
</feature>
<evidence type="ECO:0000259" key="16">
    <source>
        <dbReference type="PROSITE" id="PS50177"/>
    </source>
</evidence>
<keyword evidence="12" id="KW-0206">Cytoskeleton</keyword>
<evidence type="ECO:0000256" key="1">
    <source>
        <dbReference type="ARBA" id="ARBA00004430"/>
    </source>
</evidence>
<dbReference type="InterPro" id="IPR026983">
    <property type="entry name" value="DHC"/>
</dbReference>
<dbReference type="InterPro" id="IPR035706">
    <property type="entry name" value="AAA_9"/>
</dbReference>
<evidence type="ECO:0000313" key="18">
    <source>
        <dbReference type="Proteomes" id="UP001642483"/>
    </source>
</evidence>
<dbReference type="InterPro" id="IPR013594">
    <property type="entry name" value="Dynein_heavy_tail"/>
</dbReference>
<comment type="similarity">
    <text evidence="2">Belongs to the dynein heavy chain family.</text>
</comment>
<dbReference type="InterPro" id="IPR032710">
    <property type="entry name" value="NTF2-like_dom_sf"/>
</dbReference>
<evidence type="ECO:0000256" key="13">
    <source>
        <dbReference type="ARBA" id="ARBA00023273"/>
    </source>
</evidence>
<dbReference type="Gene3D" id="3.10.450.50">
    <property type="match status" value="1"/>
</dbReference>
<feature type="compositionally biased region" description="Acidic residues" evidence="15">
    <location>
        <begin position="70"/>
        <end position="79"/>
    </location>
</feature>
<dbReference type="Gene3D" id="3.10.490.20">
    <property type="match status" value="1"/>
</dbReference>
<dbReference type="InterPro" id="IPR041589">
    <property type="entry name" value="DNAH3_AAA_lid_1"/>
</dbReference>
<feature type="coiled-coil region" evidence="14">
    <location>
        <begin position="3434"/>
        <end position="3524"/>
    </location>
</feature>
<dbReference type="InterPro" id="IPR041228">
    <property type="entry name" value="Dynein_C"/>
</dbReference>
<keyword evidence="3" id="KW-0963">Cytoplasm</keyword>
<accession>A0ABP0H1M8</accession>
<dbReference type="InterPro" id="IPR027417">
    <property type="entry name" value="P-loop_NTPase"/>
</dbReference>
<dbReference type="Gene3D" id="1.10.472.130">
    <property type="match status" value="1"/>
</dbReference>
<dbReference type="InterPro" id="IPR042222">
    <property type="entry name" value="Dynein_2_N"/>
</dbReference>
<keyword evidence="10" id="KW-0969">Cilium</keyword>
<dbReference type="Gene3D" id="3.40.50.300">
    <property type="entry name" value="P-loop containing nucleotide triphosphate hydrolases"/>
    <property type="match status" value="5"/>
</dbReference>
<dbReference type="InterPro" id="IPR024743">
    <property type="entry name" value="Dynein_HC_stalk"/>
</dbReference>
<evidence type="ECO:0000256" key="10">
    <source>
        <dbReference type="ARBA" id="ARBA00023069"/>
    </source>
</evidence>
<protein>
    <recommendedName>
        <fullName evidence="16">NTF2 domain-containing protein</fullName>
    </recommendedName>
</protein>
<dbReference type="PANTHER" id="PTHR22878:SF63">
    <property type="entry name" value="DYNEIN AXONEMAL HEAVY CHAIN 10"/>
    <property type="match status" value="1"/>
</dbReference>
<feature type="region of interest" description="Disordered" evidence="15">
    <location>
        <begin position="238"/>
        <end position="270"/>
    </location>
</feature>
<evidence type="ECO:0000256" key="2">
    <source>
        <dbReference type="ARBA" id="ARBA00008887"/>
    </source>
</evidence>
<comment type="subcellular location">
    <subcellularLocation>
        <location evidence="1">Cytoplasm</location>
        <location evidence="1">Cytoskeleton</location>
        <location evidence="1">Cilium axoneme</location>
    </subcellularLocation>
</comment>
<feature type="coiled-coil region" evidence="14">
    <location>
        <begin position="3220"/>
        <end position="3247"/>
    </location>
</feature>
<evidence type="ECO:0000256" key="14">
    <source>
        <dbReference type="SAM" id="Coils"/>
    </source>
</evidence>
<dbReference type="Gene3D" id="1.20.1270.280">
    <property type="match status" value="1"/>
</dbReference>
<dbReference type="Pfam" id="PF18198">
    <property type="entry name" value="AAA_lid_11"/>
    <property type="match status" value="1"/>
</dbReference>
<dbReference type="Pfam" id="PF17852">
    <property type="entry name" value="Dynein_AAA_lid"/>
    <property type="match status" value="1"/>
</dbReference>
<dbReference type="Gene3D" id="1.10.287.2620">
    <property type="match status" value="1"/>
</dbReference>
<dbReference type="Gene3D" id="1.20.920.30">
    <property type="match status" value="1"/>
</dbReference>
<dbReference type="InterPro" id="IPR041466">
    <property type="entry name" value="Dynein_AAA5_ext"/>
</dbReference>
<dbReference type="Gene3D" id="1.10.8.1220">
    <property type="match status" value="1"/>
</dbReference>
<dbReference type="Gene3D" id="1.20.920.20">
    <property type="match status" value="1"/>
</dbReference>
<evidence type="ECO:0000256" key="6">
    <source>
        <dbReference type="ARBA" id="ARBA00022741"/>
    </source>
</evidence>
<dbReference type="SUPFAM" id="SSF52540">
    <property type="entry name" value="P-loop containing nucleoside triphosphate hydrolases"/>
    <property type="match status" value="4"/>
</dbReference>
<dbReference type="SUPFAM" id="SSF54427">
    <property type="entry name" value="NTF2-like"/>
    <property type="match status" value="1"/>
</dbReference>
<dbReference type="InterPro" id="IPR018222">
    <property type="entry name" value="Nuclear_transport_factor_2_euk"/>
</dbReference>
<evidence type="ECO:0000256" key="12">
    <source>
        <dbReference type="ARBA" id="ARBA00023212"/>
    </source>
</evidence>
<dbReference type="Pfam" id="PF12777">
    <property type="entry name" value="MT"/>
    <property type="match status" value="1"/>
</dbReference>
<evidence type="ECO:0000256" key="8">
    <source>
        <dbReference type="ARBA" id="ARBA00023017"/>
    </source>
</evidence>
<keyword evidence="11" id="KW-0505">Motor protein</keyword>
<dbReference type="Gene3D" id="3.20.180.20">
    <property type="entry name" value="Dynein heavy chain, N-terminal domain 2"/>
    <property type="match status" value="1"/>
</dbReference>
<dbReference type="EMBL" id="CAWYQH010000174">
    <property type="protein sequence ID" value="CAK8697899.1"/>
    <property type="molecule type" value="Genomic_DNA"/>
</dbReference>
<dbReference type="Pfam" id="PF03028">
    <property type="entry name" value="Dynein_heavy"/>
    <property type="match status" value="1"/>
</dbReference>
<evidence type="ECO:0000313" key="17">
    <source>
        <dbReference type="EMBL" id="CAK8697899.1"/>
    </source>
</evidence>
<keyword evidence="13" id="KW-0966">Cell projection</keyword>
<sequence length="4757" mass="543808">MALDDPRIEWMRERVCLGLNVKNYEVFGELLSRNDGDNELQILHFFNDSLEEDGTSVLLFYACTVEEEEEVEVECEPDIPDITSDAGSSSSDKPPAPISANEGEDESSPAAPAAEEPLPAEGNEEAAAGNVAADEEDPAQVQPEVHTKIIIQTVQRQLLFVCQDHLPEEQLDQQCVYFLRNLSGVIPVPNDIEEANSTLSLYVETGVLNSTSLVMLEQLITQVFMPLLSFGQHKSGEIPTSVMATPQLDRTPTPSPGTPREDGQQQESQSKVLMRDEFLMNLSKFVKHIQRTMQQLEGEIRLDIPDICLDGDIIDLARKPGLMDEIEIACGNWQQQISTAIEQQLKMKPQGNGPLAEIDFWRERNAALSALSEQLKLPTVTKMLDVLAQKPDTSALANFKMSRDELGKYYTEAKDNVRFLTTLERHFKNLTHGSGFNIVVETIPSMMNALRMVWIISRHYNKDERMVPLMERIAWELAERVSRVINIRTIYKESPEQVKIKTAEARHMLELWKETYFDVRAKIEASGRDARWEFDRKRLFDRTDYMAGICQDLHKVAQVLEEFYNIFGPELKAVTGDPKRIEDVLKRVDGLVGPIETVKVEPFELRSANIWKTVMNWFDREVQAIEVEAKRFIDESFKTLRSAEGAFDMLLKFKHIRSREAINNQMMRKFNDILAQYMKEVEIIYQLFRQSANEPPLTKNQPPVAGAIAWERSLFNRMKHTIIRFQSVDDMLATDQGRAAKAKYLHVARQMKDYEDAKYLQWIEYVEAALPGFLKRNLLTRPLPPATPGAGSTSGPPHTPAQVDVVESADDINDLLSENRPNGGIQYVVNFATELQEITVETKYVEQLGFQVPELARNVALQEDKYFGYINGLTQMLNRYHTLLLSLDTAEAQLLEEHIRELKRVLKPGYRRLNWNSLGIQDYITRCGVAIGKFESLVNQIQKNAKDIDSRIQLIRGANLFKQIPSKTGGGLPSIKEFFEFIENERAKDMDALSRKYRAIGPLLTKMEGLVVHTNTGKSPKLHKYYEHWEKQMFDALSDLIIRNLSTFNAAVVQNSQLMQMETILSTPEIVLHPPPKEVYQLTVQCVRDCIETTKHFVRWMAGTCLETPAQNVEGQDEPVLITYFRDVALNPRIGELYANITGNMQKILSHLTKFLGQPKWKRYRALWKLEKTIVMEKFAAKNPSCVAYDDKLLFYSRIAEDVFLQATPKDEMCIRLNLQPLAMTVKEHALLWVQSLGKLLQESAKENLFSLRDMLLQMGKDLVKSPDTLEDLKFVLGVIANTKAISLDVEMRISDITERYRTIAMYNIEFTDEERDLVSNIKQMWDDLFLNAKVTDVGLTSVKIKFTEITQQQITQFKTELEEFAEKFHESGPGAVGADLDHGLKILNQFKKDMLKYENERQELTNAEKLFDLPITSYPNLVRAQNEMRGLEQIYSLYEEQRTAREEWAQTLWANLNVNLLVEGIDGFVKKLKKMAKPVRALPPAQHLDAKMREFKEAIPLFLDLKNEALRERHWKELMLKTGKDFDMNPDTFTLENLFSMQLHNFSDTIAEIVTAAVKELSIEKGLKEVVETWEAMKFTVIKYMKGTQDRGFILGSIDEVMQILDDNSMNLQSMSASRFVGPFFASVQNWEKGLSLIGEVCDVWMVVQRKWMYLESIFIGGDIRSQLPEEAKKFDNIDKLFKKIMQETVKNPKIKEACHAANRLQDLQGLSDGLEKCQKSLNDYLDSKRNAFPRFFFISDDELLSILGSSDPRCVQEHIIKMYDNIARLQFQEGVNNEMLVSGMISAEGEIMEFRKNVPAEGRVEDWMTAVLGEMRSTNRLITKEAVFNYCNDIKRVDWMLPYQGMVVLAGNQIWWTWEVEDVFNKVRKGDKLGMKNYANHMHKQIDDLVTKIQTPLSKNERKKFNTVLIIDVHARDIIDTFVRDSILDAKEFEWESQLRFYWSKDPDQLIVQQCTGTFGYGYEYMGLNGRLVITPLTDRIYLTLTQALSMYLGGAPAGPAGTGKTETVKDLAKALGLLCVVTNCGEGMDFKAVGKIFSGLAQCGAWGCFDEFNRIDASVLSVVSSQVQTIRNALMHHLKRFQFEGTEIALDERMGIFITMNPGYAGRTELPESVKALFRPVVVIVPDLQQICEIMLFSEGFLTAKILAKKMTVLYKLAKEQLSKQHHYDFGLRALKAVLVMAGDLKRGSPDLDEEVVLMRALRDMNLPKFIFEDVPLFLGLIGDLFPGLDCPRVRYPNFNDAVEETLKQNSYVLLENQVDKVVQLYETMMTRHTTMVVGPTGGGKSVVINTLAQAQTKLGLNTKINIINSKAMTVIELYGILDPVTRDWTDGVLSNIFREINKPTEKKERRYILFDGDVDALWVENMNSVMDDNKLLTLANGERIRLQPHCALLFEVGDLQYASPATVSRAGMVYVDPKNLNYDPYWQKWLSLRTSKLEQDLLENLYKKYTIPCIDLVYEGVVEGRQQKPLKGIVPQTNLNMLTQLCMMLNAILADYKVDNGDPMVLECLFLESMYWSVGGTLLETGRVTFDDFIKRLASMTGVNDDDKNPARPGEIPTRYSTLYDYHFEVEENAWLPWSQIVPKYEHDPEMKYNQILVPTIDTTRTTWLLKLMVTIKRPVVLVGETGTSKTATIQNFLRDLDPDSHLMLHINFSSRTTSMDVQRNLEANVEKRTKDMYGPPPGKRLIVFMDDMNMPQVDTYGTQQPIALLKLLLEKGGMYDRGKELYYKYLRDLSYIAAMGKAGGGRNEVDPRFLSLFSVFNMTFPAHESLLHIYDSILKGHTLPFSEEIQASTGKVTACTLELYEKIVAELPPTPSKFHYIFNLRDLSRVYQGLCTSTPERFQKLENFIRLWRNECLRVFHDRLIDEKDKETTQHLIQKLVEEQFPKIESFVSRNPCLFGDYRTALQEAEPRLYEDVQDFDAAKALFQEILEEYNEDHTAMNLVLFDDALDHLTRIHRVIRMDHGHSLLVGVGGSGKQSLTKLASFAAGCQVFEIALSRGYDETAFREDLKGLYNKLGIENKKTVFLFTDSHVAEEGFLELINNMLTSGMVPALFADDEKEAIVGQMRDEASKLGFGPAKEAIWQYFVSKCRDNLHIVLAMSPVGDALRIRCRNFPGMVNNTVIDWFLPWPEQALYAVATSFLGENQMIPEEHVDSVVGHIVFAHQSVGKYSKLFAQKLRRNNYVTPKNYLDFINSYNNLLEKKDQEILKMCERLDGGLQKLDEATEQLNELNKKLAVQKVAVTEKTKACEELLSDITKKTQIATDKKELASAKAIEIEEQNKVIAVEKSEAEEALVEAMPALEAARLALQDLDKSDVTEIRSFAKPPKPVQTICECILVMKGYREISWKTAKAMMSEGNFLKSLMEMDVDGIGSNQTRTVKGFLKSLGVSVNEMKSISTAGFGMMKFVEAVMGYCDVAREIKPKREKVARLERNYHQSKRELDRINKELNALTEELDALGQKYEQAIAEQRQLQEEAEIMERRLRAADKLISGLGSENERWNLELEELKKRRVRLLGDCLISSAFLSYEGAFSWEFRNNMVYNDWVHDVTQRNIPLSDPFKLESLLTDEVEISKWGSEGLPPDELSIQNGILTTRASRFPLCIDPQEQALSWIRKKEEKHNLKESSFNNPDFLKQLELAIKYGFPFLFKDVDEYIDPVIDNVLEKDVKGAQGREFVILGDKEVDYDSNFKLYLTSKLSNPRYSPAVFGKAMIINYTVTLKGLEDQLLSVIVKFERKELEEQRERLIQETSENKKLLKDLEDSLLRELATSKGNMLDNTELIETLDETKSKATEVSEKLTMAAKTSADIDKLRDGYRPAARRGAILFFVLSEMSVINNMYQFSLASFLDVFDFSLRKSMPDSILNKRLTNIIDTLTHNIYNYACTGLFEKHKLLFSFQMTIKLEQDQGNIVQEELDFFYKGNIALEKSSRRKPHDWMPDQGWQDVIELAKILPDVFGSLPDDVERNEKSWKAWYDHDTPEAVPLPGKYKEGVSGFHQLCLLRCFRVDRVIRAITNYVITQVGEIYVQPPIISFESIYEQSTPFSPIVFILSPGSDPASDLTKLADRSGFGGNRLKFLAMGQGQEKVALQLLETAIARGQWLMLQNCHLLVKWLIDLEKALGRIQKPHPDFRLWLTTESIPEFPIGILQRSLKVVTEPPNGLKLNLRNTYHKITATMLGECPHPSYRSLVFVLSFFHAVVQERRKYGKIGWNISYDFNESDHTVCMDILKTYLTKAFELGDEKIPWGSLKYLIGEVMYGGRAIDNYDRRVLTTYMEEYFGDFIFDTFQPFHFYHNEEVDYHIPEDKGNKDSYVDLIESLPLANTPEVFGLHPNAEIGYYTQAARAMWENLVDLQPQTGDAGGGISRDDFINNVAKDIQNKIPTIFELDKIQRNMGASISPTSVVLLQELERWNKLIERMAKSLVELQRALAGEVGMSNELDDLARALFNGQIPAIWKKLAPDTLKSLGNWMEHFKRRHDQYTTWVNEAEPAVMWLSGLHIPESYLTALVQATCRKNGWPLDRSTLYTQVTQWQTAEEVTERTHQGCFVSGLYLEGAAWDLENCCLNRPKPKQLVQELPVLKVIPIEAHRLKLQNTFTTPVYTTSTRRNAMGVGLVFLADLHTTEHISHWVLQAVNNRAWDELVQFAYGDDYCISFLGRNFSGRAEIANYYKSHHYYKPEVAANISRVYSSLDCQSVTNGRILVVVTGLIESPDVQSFSATMRNQNFSHNFILTPTGERSYYITNKVYHETAIM</sequence>
<organism evidence="17 18">
    <name type="scientific">Clavelina lepadiformis</name>
    <name type="common">Light-bulb sea squirt</name>
    <name type="synonym">Ascidia lepadiformis</name>
    <dbReference type="NCBI Taxonomy" id="159417"/>
    <lineage>
        <taxon>Eukaryota</taxon>
        <taxon>Metazoa</taxon>
        <taxon>Chordata</taxon>
        <taxon>Tunicata</taxon>
        <taxon>Ascidiacea</taxon>
        <taxon>Aplousobranchia</taxon>
        <taxon>Clavelinidae</taxon>
        <taxon>Clavelina</taxon>
    </lineage>
</organism>
<dbReference type="PROSITE" id="PS50177">
    <property type="entry name" value="NTF2_DOMAIN"/>
    <property type="match status" value="1"/>
</dbReference>
<dbReference type="Pfam" id="PF12780">
    <property type="entry name" value="AAA_8"/>
    <property type="match status" value="1"/>
</dbReference>
<dbReference type="SMART" id="SM00382">
    <property type="entry name" value="AAA"/>
    <property type="match status" value="4"/>
</dbReference>
<dbReference type="InterPro" id="IPR043160">
    <property type="entry name" value="Dynein_C_barrel"/>
</dbReference>
<evidence type="ECO:0000256" key="11">
    <source>
        <dbReference type="ARBA" id="ARBA00023175"/>
    </source>
</evidence>
<keyword evidence="6" id="KW-0547">Nucleotide-binding</keyword>
<evidence type="ECO:0000256" key="9">
    <source>
        <dbReference type="ARBA" id="ARBA00023054"/>
    </source>
</evidence>
<dbReference type="InterPro" id="IPR043157">
    <property type="entry name" value="Dynein_AAA1S"/>
</dbReference>
<dbReference type="InterPro" id="IPR041658">
    <property type="entry name" value="AAA_lid_11"/>
</dbReference>
<dbReference type="Gene3D" id="1.10.8.710">
    <property type="match status" value="1"/>
</dbReference>
<gene>
    <name evidence="17" type="ORF">CVLEPA_LOCUS31383</name>
</gene>
<evidence type="ECO:0000256" key="3">
    <source>
        <dbReference type="ARBA" id="ARBA00022490"/>
    </source>
</evidence>
<feature type="compositionally biased region" description="Polar residues" evidence="15">
    <location>
        <begin position="242"/>
        <end position="252"/>
    </location>
</feature>
<dbReference type="InterPro" id="IPR004273">
    <property type="entry name" value="Dynein_heavy_D6_P-loop"/>
</dbReference>
<dbReference type="InterPro" id="IPR024317">
    <property type="entry name" value="Dynein_heavy_chain_D4_dom"/>
</dbReference>
<dbReference type="InterPro" id="IPR056759">
    <property type="entry name" value="DYH2-5-8_CC"/>
</dbReference>
<dbReference type="Pfam" id="PF18199">
    <property type="entry name" value="Dynein_C"/>
    <property type="match status" value="1"/>
</dbReference>
<dbReference type="Pfam" id="PF25007">
    <property type="entry name" value="DYH2-5-8_CC"/>
    <property type="match status" value="1"/>
</dbReference>
<dbReference type="PANTHER" id="PTHR22878">
    <property type="entry name" value="DYNEIN HEAVY CHAIN 6, AXONEMAL-LIKE-RELATED"/>
    <property type="match status" value="1"/>
</dbReference>
<dbReference type="Pfam" id="PF12775">
    <property type="entry name" value="AAA_7"/>
    <property type="match status" value="1"/>
</dbReference>
<dbReference type="Pfam" id="PF08385">
    <property type="entry name" value="DHC_N1"/>
    <property type="match status" value="1"/>
</dbReference>
<feature type="coiled-coil region" evidence="14">
    <location>
        <begin position="1388"/>
        <end position="1442"/>
    </location>
</feature>
<feature type="compositionally biased region" description="Low complexity" evidence="15">
    <location>
        <begin position="108"/>
        <end position="132"/>
    </location>
</feature>
<reference evidence="17 18" key="1">
    <citation type="submission" date="2024-02" db="EMBL/GenBank/DDBJ databases">
        <authorList>
            <person name="Daric V."/>
            <person name="Darras S."/>
        </authorList>
    </citation>
    <scope>NUCLEOTIDE SEQUENCE [LARGE SCALE GENOMIC DNA]</scope>
</reference>
<evidence type="ECO:0000256" key="15">
    <source>
        <dbReference type="SAM" id="MobiDB-lite"/>
    </source>
</evidence>
<keyword evidence="8" id="KW-0243">Dynein</keyword>
<dbReference type="Gene3D" id="6.10.140.1060">
    <property type="match status" value="1"/>
</dbReference>
<proteinExistence type="inferred from homology"/>
<dbReference type="Pfam" id="PF08393">
    <property type="entry name" value="DHC_N2"/>
    <property type="match status" value="1"/>
</dbReference>
<keyword evidence="5" id="KW-0677">Repeat</keyword>
<keyword evidence="4" id="KW-0493">Microtubule</keyword>
<dbReference type="Pfam" id="PF12774">
    <property type="entry name" value="AAA_6"/>
    <property type="match status" value="1"/>
</dbReference>
<dbReference type="InterPro" id="IPR042228">
    <property type="entry name" value="Dynein_linker_3"/>
</dbReference>
<comment type="caution">
    <text evidence="17">The sequence shown here is derived from an EMBL/GenBank/DDBJ whole genome shotgun (WGS) entry which is preliminary data.</text>
</comment>
<dbReference type="Proteomes" id="UP001642483">
    <property type="component" value="Unassembled WGS sequence"/>
</dbReference>
<name>A0ABP0H1M8_CLALP</name>
<feature type="domain" description="NTF2" evidence="16">
    <location>
        <begin position="4616"/>
        <end position="4753"/>
    </location>
</feature>
<keyword evidence="7" id="KW-0067">ATP-binding</keyword>